<dbReference type="RefSeq" id="WP_319954005.1">
    <property type="nucleotide sequence ID" value="NZ_JAXAVX010000004.1"/>
</dbReference>
<evidence type="ECO:0000256" key="3">
    <source>
        <dbReference type="RuleBase" id="RU000363"/>
    </source>
</evidence>
<dbReference type="SUPFAM" id="SSF51735">
    <property type="entry name" value="NAD(P)-binding Rossmann-fold domains"/>
    <property type="match status" value="1"/>
</dbReference>
<dbReference type="InterPro" id="IPR057326">
    <property type="entry name" value="KR_dom"/>
</dbReference>
<dbReference type="InterPro" id="IPR036291">
    <property type="entry name" value="NAD(P)-bd_dom_sf"/>
</dbReference>
<dbReference type="SMART" id="SM00822">
    <property type="entry name" value="PKS_KR"/>
    <property type="match status" value="1"/>
</dbReference>
<organism evidence="5 6">
    <name type="scientific">Patulibacter brassicae</name>
    <dbReference type="NCBI Taxonomy" id="1705717"/>
    <lineage>
        <taxon>Bacteria</taxon>
        <taxon>Bacillati</taxon>
        <taxon>Actinomycetota</taxon>
        <taxon>Thermoleophilia</taxon>
        <taxon>Solirubrobacterales</taxon>
        <taxon>Patulibacteraceae</taxon>
        <taxon>Patulibacter</taxon>
    </lineage>
</organism>
<dbReference type="EMBL" id="JAXAVX010000004">
    <property type="protein sequence ID" value="MDX8151850.1"/>
    <property type="molecule type" value="Genomic_DNA"/>
</dbReference>
<evidence type="ECO:0000256" key="1">
    <source>
        <dbReference type="ARBA" id="ARBA00006484"/>
    </source>
</evidence>
<accession>A0ABU4VM30</accession>
<comment type="similarity">
    <text evidence="1 3">Belongs to the short-chain dehydrogenases/reductases (SDR) family.</text>
</comment>
<dbReference type="Gene3D" id="3.40.50.720">
    <property type="entry name" value="NAD(P)-binding Rossmann-like Domain"/>
    <property type="match status" value="1"/>
</dbReference>
<dbReference type="Proteomes" id="UP001277761">
    <property type="component" value="Unassembled WGS sequence"/>
</dbReference>
<feature type="domain" description="Ketoreductase" evidence="4">
    <location>
        <begin position="63"/>
        <end position="249"/>
    </location>
</feature>
<keyword evidence="6" id="KW-1185">Reference proteome</keyword>
<dbReference type="InterPro" id="IPR002347">
    <property type="entry name" value="SDR_fam"/>
</dbReference>
<evidence type="ECO:0000259" key="4">
    <source>
        <dbReference type="SMART" id="SM00822"/>
    </source>
</evidence>
<evidence type="ECO:0000313" key="6">
    <source>
        <dbReference type="Proteomes" id="UP001277761"/>
    </source>
</evidence>
<dbReference type="CDD" id="cd05233">
    <property type="entry name" value="SDR_c"/>
    <property type="match status" value="1"/>
</dbReference>
<keyword evidence="2" id="KW-0560">Oxidoreductase</keyword>
<dbReference type="Pfam" id="PF00106">
    <property type="entry name" value="adh_short"/>
    <property type="match status" value="1"/>
</dbReference>
<sequence>MAPRLPRIVKDLASSATSPVSTVTRLANTPMGNPGSHRPVYGIHLLDRVVNGHRSLEDAVRDKIIVITGGSSGIGLATAERIGSAGGTVVLVARGKEKLDEAADLVRAAGGTAHVHPTDLSDLEAIDALADELLDTYGRVDVLVNNAGRSIRRSIALSYDRFHDFERTMQLNYFAPLRLILKLLPGMRERGDGHVINVSSIGVQTKVPRFGAYIASKAALDTLSDAIQAESHDDGVRFTTVHMPLVRTPMIAPTTLYKRFPTLTPEQAADVLTHAIIYRPRRLGSPIGHIAALADALNPQLVDMVRNRGYHLFPDSKAAKGLGEDRPPEISRTGEAFARVTRGIHW</sequence>
<dbReference type="PRINTS" id="PR00080">
    <property type="entry name" value="SDRFAMILY"/>
</dbReference>
<evidence type="ECO:0000313" key="5">
    <source>
        <dbReference type="EMBL" id="MDX8151850.1"/>
    </source>
</evidence>
<dbReference type="PRINTS" id="PR00081">
    <property type="entry name" value="GDHRDH"/>
</dbReference>
<reference evidence="5 6" key="1">
    <citation type="submission" date="2023-11" db="EMBL/GenBank/DDBJ databases">
        <authorList>
            <person name="Xu M."/>
            <person name="Jiang T."/>
        </authorList>
    </citation>
    <scope>NUCLEOTIDE SEQUENCE [LARGE SCALE GENOMIC DNA]</scope>
    <source>
        <strain evidence="5 6">SD</strain>
    </source>
</reference>
<dbReference type="PANTHER" id="PTHR44196">
    <property type="entry name" value="DEHYDROGENASE/REDUCTASE SDR FAMILY MEMBER 7B"/>
    <property type="match status" value="1"/>
</dbReference>
<gene>
    <name evidence="5" type="ORF">SK069_09620</name>
</gene>
<protein>
    <submittedName>
        <fullName evidence="5">SDR family NAD(P)-dependent oxidoreductase</fullName>
    </submittedName>
</protein>
<name>A0ABU4VM30_9ACTN</name>
<dbReference type="PANTHER" id="PTHR44196:SF1">
    <property type="entry name" value="DEHYDROGENASE_REDUCTASE SDR FAMILY MEMBER 7B"/>
    <property type="match status" value="1"/>
</dbReference>
<evidence type="ECO:0000256" key="2">
    <source>
        <dbReference type="ARBA" id="ARBA00023002"/>
    </source>
</evidence>
<proteinExistence type="inferred from homology"/>
<comment type="caution">
    <text evidence="5">The sequence shown here is derived from an EMBL/GenBank/DDBJ whole genome shotgun (WGS) entry which is preliminary data.</text>
</comment>